<evidence type="ECO:0000256" key="6">
    <source>
        <dbReference type="ARBA" id="ARBA00022801"/>
    </source>
</evidence>
<keyword evidence="15" id="KW-0328">Glycosyltransferase</keyword>
<evidence type="ECO:0000256" key="7">
    <source>
        <dbReference type="ARBA" id="ARBA00022962"/>
    </source>
</evidence>
<feature type="domain" description="Glutamine amidotransferase" evidence="14">
    <location>
        <begin position="5"/>
        <end position="198"/>
    </location>
</feature>
<dbReference type="InterPro" id="IPR010139">
    <property type="entry name" value="Imidazole-glycPsynth_HisH"/>
</dbReference>
<keyword evidence="8 12" id="KW-0368">Histidine biosynthesis</keyword>
<evidence type="ECO:0000256" key="10">
    <source>
        <dbReference type="ARBA" id="ARBA00047838"/>
    </source>
</evidence>
<protein>
    <recommendedName>
        <fullName evidence="12">Imidazole glycerol phosphate synthase subunit HisH</fullName>
        <ecNumber evidence="12">4.3.2.10</ecNumber>
    </recommendedName>
    <alternativeName>
        <fullName evidence="12">IGP synthase glutaminase subunit</fullName>
        <ecNumber evidence="12">3.5.1.2</ecNumber>
    </alternativeName>
    <alternativeName>
        <fullName evidence="12">IGP synthase subunit HisH</fullName>
    </alternativeName>
    <alternativeName>
        <fullName evidence="12">ImGP synthase subunit HisH</fullName>
        <shortName evidence="12">IGPS subunit HisH</shortName>
    </alternativeName>
</protein>
<comment type="subcellular location">
    <subcellularLocation>
        <location evidence="1 12">Cytoplasm</location>
    </subcellularLocation>
</comment>
<dbReference type="GO" id="GO:0000107">
    <property type="term" value="F:imidazoleglycerol-phosphate synthase activity"/>
    <property type="evidence" value="ECO:0007669"/>
    <property type="project" value="UniProtKB-UniRule"/>
</dbReference>
<evidence type="ECO:0000256" key="12">
    <source>
        <dbReference type="HAMAP-Rule" id="MF_00278"/>
    </source>
</evidence>
<dbReference type="AlphaFoldDB" id="A0A5C6B3H3"/>
<reference evidence="15 16" key="1">
    <citation type="submission" date="2019-02" db="EMBL/GenBank/DDBJ databases">
        <title>Deep-cultivation of Planctomycetes and their phenomic and genomic characterization uncovers novel biology.</title>
        <authorList>
            <person name="Wiegand S."/>
            <person name="Jogler M."/>
            <person name="Boedeker C."/>
            <person name="Pinto D."/>
            <person name="Vollmers J."/>
            <person name="Rivas-Marin E."/>
            <person name="Kohn T."/>
            <person name="Peeters S.H."/>
            <person name="Heuer A."/>
            <person name="Rast P."/>
            <person name="Oberbeckmann S."/>
            <person name="Bunk B."/>
            <person name="Jeske O."/>
            <person name="Meyerdierks A."/>
            <person name="Storesund J.E."/>
            <person name="Kallscheuer N."/>
            <person name="Luecker S."/>
            <person name="Lage O.M."/>
            <person name="Pohl T."/>
            <person name="Merkel B.J."/>
            <person name="Hornburger P."/>
            <person name="Mueller R.-W."/>
            <person name="Bruemmer F."/>
            <person name="Labrenz M."/>
            <person name="Spormann A.M."/>
            <person name="Op Den Camp H."/>
            <person name="Overmann J."/>
            <person name="Amann R."/>
            <person name="Jetten M.S.M."/>
            <person name="Mascher T."/>
            <person name="Medema M.H."/>
            <person name="Devos D.P."/>
            <person name="Kaster A.-K."/>
            <person name="Ovreas L."/>
            <person name="Rohde M."/>
            <person name="Galperin M.Y."/>
            <person name="Jogler C."/>
        </authorList>
    </citation>
    <scope>NUCLEOTIDE SEQUENCE [LARGE SCALE GENOMIC DNA]</scope>
    <source>
        <strain evidence="15 16">CA54</strain>
    </source>
</reference>
<proteinExistence type="inferred from homology"/>
<dbReference type="InterPro" id="IPR017926">
    <property type="entry name" value="GATASE"/>
</dbReference>
<evidence type="ECO:0000256" key="1">
    <source>
        <dbReference type="ARBA" id="ARBA00004496"/>
    </source>
</evidence>
<evidence type="ECO:0000256" key="2">
    <source>
        <dbReference type="ARBA" id="ARBA00005091"/>
    </source>
</evidence>
<dbReference type="EMBL" id="SJPP01000003">
    <property type="protein sequence ID" value="TWU06845.1"/>
    <property type="molecule type" value="Genomic_DNA"/>
</dbReference>
<comment type="caution">
    <text evidence="15">The sequence shown here is derived from an EMBL/GenBank/DDBJ whole genome shotgun (WGS) entry which is preliminary data.</text>
</comment>
<accession>A0A5C6B3H3</accession>
<evidence type="ECO:0000256" key="4">
    <source>
        <dbReference type="ARBA" id="ARBA00022490"/>
    </source>
</evidence>
<comment type="function">
    <text evidence="12">IGPS catalyzes the conversion of PRFAR and glutamine to IGP, AICAR and glutamate. The HisH subunit catalyzes the hydrolysis of glutamine to glutamate and ammonia as part of the synthesis of IGP and AICAR. The resulting ammonia molecule is channeled to the active site of HisF.</text>
</comment>
<dbReference type="NCBIfam" id="TIGR01855">
    <property type="entry name" value="IMP_synth_hisH"/>
    <property type="match status" value="1"/>
</dbReference>
<sequence length="201" mass="22262">MITIVDYGMGNLRSVQKACERVGIDARVSSDRGEIATAEKLILPGVGAFRDAIAELHKQELVQPILAHIAADRPFLGICLGLQMLLEISHEDGRYDGLAVIPGEVVRFPDFEELKVPHMGWNRLKVSGEQPLLAGIPDDAYFYFVHSYYVAPQDQSVVAATSDYGIDFVSMIARGNMFATQFHPEKSQKVGLRLLKNFAEL</sequence>
<evidence type="ECO:0000256" key="3">
    <source>
        <dbReference type="ARBA" id="ARBA00011152"/>
    </source>
</evidence>
<feature type="active site" evidence="12 13">
    <location>
        <position position="183"/>
    </location>
</feature>
<feature type="active site" evidence="12 13">
    <location>
        <position position="185"/>
    </location>
</feature>
<evidence type="ECO:0000313" key="15">
    <source>
        <dbReference type="EMBL" id="TWU06845.1"/>
    </source>
</evidence>
<dbReference type="GO" id="GO:0004359">
    <property type="term" value="F:glutaminase activity"/>
    <property type="evidence" value="ECO:0007669"/>
    <property type="project" value="UniProtKB-EC"/>
</dbReference>
<dbReference type="Proteomes" id="UP000320735">
    <property type="component" value="Unassembled WGS sequence"/>
</dbReference>
<dbReference type="FunFam" id="3.40.50.880:FF:000009">
    <property type="entry name" value="Imidazole glycerol phosphate synthase subunit HisH"/>
    <property type="match status" value="1"/>
</dbReference>
<dbReference type="EC" id="3.5.1.2" evidence="12"/>
<comment type="catalytic activity">
    <reaction evidence="10 12">
        <text>5-[(5-phospho-1-deoxy-D-ribulos-1-ylimino)methylamino]-1-(5-phospho-beta-D-ribosyl)imidazole-4-carboxamide + L-glutamine = D-erythro-1-(imidazol-4-yl)glycerol 3-phosphate + 5-amino-1-(5-phospho-beta-D-ribosyl)imidazole-4-carboxamide + L-glutamate + H(+)</text>
        <dbReference type="Rhea" id="RHEA:24793"/>
        <dbReference type="ChEBI" id="CHEBI:15378"/>
        <dbReference type="ChEBI" id="CHEBI:29985"/>
        <dbReference type="ChEBI" id="CHEBI:58278"/>
        <dbReference type="ChEBI" id="CHEBI:58359"/>
        <dbReference type="ChEBI" id="CHEBI:58475"/>
        <dbReference type="ChEBI" id="CHEBI:58525"/>
        <dbReference type="EC" id="4.3.2.10"/>
    </reaction>
</comment>
<dbReference type="HAMAP" id="MF_00278">
    <property type="entry name" value="HisH"/>
    <property type="match status" value="1"/>
</dbReference>
<comment type="subunit">
    <text evidence="3 12">Heterodimer of HisH and HisF.</text>
</comment>
<keyword evidence="6 12" id="KW-0378">Hydrolase</keyword>
<dbReference type="SUPFAM" id="SSF52317">
    <property type="entry name" value="Class I glutamine amidotransferase-like"/>
    <property type="match status" value="1"/>
</dbReference>
<name>A0A5C6B3H3_9PLAN</name>
<comment type="pathway">
    <text evidence="2 12">Amino-acid biosynthesis; L-histidine biosynthesis; L-histidine from 5-phospho-alpha-D-ribose 1-diphosphate: step 5/9.</text>
</comment>
<dbReference type="GO" id="GO:0005737">
    <property type="term" value="C:cytoplasm"/>
    <property type="evidence" value="ECO:0007669"/>
    <property type="project" value="UniProtKB-SubCell"/>
</dbReference>
<feature type="active site" description="Nucleophile" evidence="12 13">
    <location>
        <position position="79"/>
    </location>
</feature>
<dbReference type="RefSeq" id="WP_146373691.1">
    <property type="nucleotide sequence ID" value="NZ_SJPP01000003.1"/>
</dbReference>
<keyword evidence="16" id="KW-1185">Reference proteome</keyword>
<keyword evidence="4 12" id="KW-0963">Cytoplasm</keyword>
<dbReference type="InterPro" id="IPR029062">
    <property type="entry name" value="Class_I_gatase-like"/>
</dbReference>
<dbReference type="Pfam" id="PF00117">
    <property type="entry name" value="GATase"/>
    <property type="match status" value="1"/>
</dbReference>
<dbReference type="PANTHER" id="PTHR42701:SF1">
    <property type="entry name" value="IMIDAZOLE GLYCEROL PHOSPHATE SYNTHASE SUBUNIT HISH"/>
    <property type="match status" value="1"/>
</dbReference>
<dbReference type="OrthoDB" id="9807137at2"/>
<dbReference type="CDD" id="cd01748">
    <property type="entry name" value="GATase1_IGP_Synthase"/>
    <property type="match status" value="1"/>
</dbReference>
<dbReference type="GO" id="GO:0000105">
    <property type="term" value="P:L-histidine biosynthetic process"/>
    <property type="evidence" value="ECO:0007669"/>
    <property type="project" value="UniProtKB-UniRule"/>
</dbReference>
<dbReference type="PANTHER" id="PTHR42701">
    <property type="entry name" value="IMIDAZOLE GLYCEROL PHOSPHATE SYNTHASE SUBUNIT HISH"/>
    <property type="match status" value="1"/>
</dbReference>
<dbReference type="PIRSF" id="PIRSF000495">
    <property type="entry name" value="Amidotransf_hisH"/>
    <property type="match status" value="1"/>
</dbReference>
<keyword evidence="7 12" id="KW-0315">Glutamine amidotransferase</keyword>
<evidence type="ECO:0000256" key="9">
    <source>
        <dbReference type="ARBA" id="ARBA00023239"/>
    </source>
</evidence>
<comment type="catalytic activity">
    <reaction evidence="11 12">
        <text>L-glutamine + H2O = L-glutamate + NH4(+)</text>
        <dbReference type="Rhea" id="RHEA:15889"/>
        <dbReference type="ChEBI" id="CHEBI:15377"/>
        <dbReference type="ChEBI" id="CHEBI:28938"/>
        <dbReference type="ChEBI" id="CHEBI:29985"/>
        <dbReference type="ChEBI" id="CHEBI:58359"/>
        <dbReference type="EC" id="3.5.1.2"/>
    </reaction>
</comment>
<evidence type="ECO:0000256" key="11">
    <source>
        <dbReference type="ARBA" id="ARBA00049534"/>
    </source>
</evidence>
<keyword evidence="15" id="KW-0808">Transferase</keyword>
<organism evidence="15 16">
    <name type="scientific">Symmachiella macrocystis</name>
    <dbReference type="NCBI Taxonomy" id="2527985"/>
    <lineage>
        <taxon>Bacteria</taxon>
        <taxon>Pseudomonadati</taxon>
        <taxon>Planctomycetota</taxon>
        <taxon>Planctomycetia</taxon>
        <taxon>Planctomycetales</taxon>
        <taxon>Planctomycetaceae</taxon>
        <taxon>Symmachiella</taxon>
    </lineage>
</organism>
<evidence type="ECO:0000256" key="5">
    <source>
        <dbReference type="ARBA" id="ARBA00022605"/>
    </source>
</evidence>
<dbReference type="EC" id="4.3.2.10" evidence="12"/>
<dbReference type="Gene3D" id="3.40.50.880">
    <property type="match status" value="1"/>
</dbReference>
<dbReference type="GO" id="GO:0016829">
    <property type="term" value="F:lyase activity"/>
    <property type="evidence" value="ECO:0007669"/>
    <property type="project" value="UniProtKB-KW"/>
</dbReference>
<keyword evidence="9 12" id="KW-0456">Lyase</keyword>
<keyword evidence="5 12" id="KW-0028">Amino-acid biosynthesis</keyword>
<dbReference type="UniPathway" id="UPA00031">
    <property type="reaction ID" value="UER00010"/>
</dbReference>
<evidence type="ECO:0000256" key="8">
    <source>
        <dbReference type="ARBA" id="ARBA00023102"/>
    </source>
</evidence>
<gene>
    <name evidence="15" type="primary">hisH1</name>
    <name evidence="12" type="synonym">hisH</name>
    <name evidence="15" type="ORF">CA54_52450</name>
</gene>
<evidence type="ECO:0000259" key="14">
    <source>
        <dbReference type="Pfam" id="PF00117"/>
    </source>
</evidence>
<evidence type="ECO:0000313" key="16">
    <source>
        <dbReference type="Proteomes" id="UP000320735"/>
    </source>
</evidence>
<dbReference type="PROSITE" id="PS51273">
    <property type="entry name" value="GATASE_TYPE_1"/>
    <property type="match status" value="1"/>
</dbReference>
<evidence type="ECO:0000256" key="13">
    <source>
        <dbReference type="PIRSR" id="PIRSR000495-1"/>
    </source>
</evidence>